<feature type="transmembrane region" description="Helical" evidence="2">
    <location>
        <begin position="409"/>
        <end position="430"/>
    </location>
</feature>
<protein>
    <submittedName>
        <fullName evidence="4">Transmembrane protein</fullName>
    </submittedName>
</protein>
<feature type="region of interest" description="Disordered" evidence="1">
    <location>
        <begin position="516"/>
        <end position="609"/>
    </location>
</feature>
<dbReference type="GeneID" id="94431069"/>
<dbReference type="RefSeq" id="XP_067920164.1">
    <property type="nucleotide sequence ID" value="XM_068067858.1"/>
</dbReference>
<feature type="transmembrane region" description="Helical" evidence="2">
    <location>
        <begin position="384"/>
        <end position="403"/>
    </location>
</feature>
<name>A0A2C6KLN7_9APIC</name>
<sequence length="609" mass="66414">MEHTRANSLAVRSPARSKVHVVTVCTRPEGCTTALLYSGAILRTDIQLLGWGEQCGGAGWRLKKIVDFCKEVDHTDVVVVVDGFNAVVLQPREVILEKFLEFGGRIVCMGQRAAQPRKLRLARTISSNPAEGAALYTSRARLSVIHAGAFVGYAKDILFLFSDAPPDLSHHVLLEELYRAQPDVLITIDANCSLFHRYRSRSDLLALTYIEAHAQSTHTPPVFDRFSDTPASAPVCTSPPFFRPSPLPKIAMDALTRETPCFLHIPRSSSADTVLHDLGLPRRSSRRGRYGSIGEVLPPCCRSQVRSYKEAVLSRSPHLDRPVSCLFLLFFLSLGILLSIATGEAVRLLFPSFPEEPTDTGIAGFFFWGGDDDKLSQAEISSSVAAGVAAAVTAVTVAVQVALQVCQEYVYSWVFLLAVSAGALAALAMWSRVFWPGGSSLLRGNLGNSFRQVGRSGGGGETFDNVTPSSQCQLYPVATSAYDAHLQHLLDEQGCVRGVDEQLACQEAPIVVSKARTRAPANMRRQSSRRKASTATSESEAGEEVFTALPKSDSSNPNNVERGRLPREDSRGKRPRPTRKRGDESGDVVRRRSPRTKTPSGGARQKVRN</sequence>
<dbReference type="VEuPathDB" id="ToxoDB:CSUI_007714"/>
<dbReference type="OrthoDB" id="328673at2759"/>
<keyword evidence="2 4" id="KW-0812">Transmembrane</keyword>
<organism evidence="4 5">
    <name type="scientific">Cystoisospora suis</name>
    <dbReference type="NCBI Taxonomy" id="483139"/>
    <lineage>
        <taxon>Eukaryota</taxon>
        <taxon>Sar</taxon>
        <taxon>Alveolata</taxon>
        <taxon>Apicomplexa</taxon>
        <taxon>Conoidasida</taxon>
        <taxon>Coccidia</taxon>
        <taxon>Eucoccidiorida</taxon>
        <taxon>Eimeriorina</taxon>
        <taxon>Sarcocystidae</taxon>
        <taxon>Cystoisospora</taxon>
    </lineage>
</organism>
<evidence type="ECO:0000256" key="1">
    <source>
        <dbReference type="SAM" id="MobiDB-lite"/>
    </source>
</evidence>
<dbReference type="InterPro" id="IPR001763">
    <property type="entry name" value="Rhodanese-like_dom"/>
</dbReference>
<feature type="compositionally biased region" description="Basic and acidic residues" evidence="1">
    <location>
        <begin position="561"/>
        <end position="572"/>
    </location>
</feature>
<feature type="domain" description="Rhodanese" evidence="3">
    <location>
        <begin position="55"/>
        <end position="96"/>
    </location>
</feature>
<dbReference type="AlphaFoldDB" id="A0A2C6KLN7"/>
<keyword evidence="2" id="KW-0472">Membrane</keyword>
<keyword evidence="2" id="KW-1133">Transmembrane helix</keyword>
<dbReference type="EMBL" id="MIGC01004136">
    <property type="protein sequence ID" value="PHJ18457.1"/>
    <property type="molecule type" value="Genomic_DNA"/>
</dbReference>
<gene>
    <name evidence="4" type="ORF">CSUI_007714</name>
</gene>
<accession>A0A2C6KLN7</accession>
<reference evidence="4 5" key="1">
    <citation type="journal article" date="2017" name="Int. J. Parasitol.">
        <title>The genome of the protozoan parasite Cystoisospora suis and a reverse vaccinology approach to identify vaccine candidates.</title>
        <authorList>
            <person name="Palmieri N."/>
            <person name="Shrestha A."/>
            <person name="Ruttkowski B."/>
            <person name="Beck T."/>
            <person name="Vogl C."/>
            <person name="Tomley F."/>
            <person name="Blake D.P."/>
            <person name="Joachim A."/>
        </authorList>
    </citation>
    <scope>NUCLEOTIDE SEQUENCE [LARGE SCALE GENOMIC DNA]</scope>
    <source>
        <strain evidence="4 5">Wien I</strain>
    </source>
</reference>
<evidence type="ECO:0000259" key="3">
    <source>
        <dbReference type="PROSITE" id="PS50206"/>
    </source>
</evidence>
<feature type="compositionally biased region" description="Basic and acidic residues" evidence="1">
    <location>
        <begin position="580"/>
        <end position="590"/>
    </location>
</feature>
<evidence type="ECO:0000256" key="2">
    <source>
        <dbReference type="SAM" id="Phobius"/>
    </source>
</evidence>
<keyword evidence="5" id="KW-1185">Reference proteome</keyword>
<evidence type="ECO:0000313" key="5">
    <source>
        <dbReference type="Proteomes" id="UP000221165"/>
    </source>
</evidence>
<dbReference type="Proteomes" id="UP000221165">
    <property type="component" value="Unassembled WGS sequence"/>
</dbReference>
<comment type="caution">
    <text evidence="4">The sequence shown here is derived from an EMBL/GenBank/DDBJ whole genome shotgun (WGS) entry which is preliminary data.</text>
</comment>
<dbReference type="PROSITE" id="PS50206">
    <property type="entry name" value="RHODANESE_3"/>
    <property type="match status" value="1"/>
</dbReference>
<proteinExistence type="predicted"/>
<evidence type="ECO:0000313" key="4">
    <source>
        <dbReference type="EMBL" id="PHJ18457.1"/>
    </source>
</evidence>
<feature type="transmembrane region" description="Helical" evidence="2">
    <location>
        <begin position="326"/>
        <end position="350"/>
    </location>
</feature>